<accession>A0A1H2UNN7</accession>
<dbReference type="EMBL" id="FNOM01000002">
    <property type="protein sequence ID" value="SDW57727.1"/>
    <property type="molecule type" value="Genomic_DNA"/>
</dbReference>
<keyword evidence="6 10" id="KW-0406">Ion transport</keyword>
<organism evidence="13 14">
    <name type="scientific">Roseicitreum antarcticum</name>
    <dbReference type="NCBI Taxonomy" id="564137"/>
    <lineage>
        <taxon>Bacteria</taxon>
        <taxon>Pseudomonadati</taxon>
        <taxon>Pseudomonadota</taxon>
        <taxon>Alphaproteobacteria</taxon>
        <taxon>Rhodobacterales</taxon>
        <taxon>Paracoccaceae</taxon>
        <taxon>Roseicitreum</taxon>
    </lineage>
</organism>
<comment type="function">
    <text evidence="1 10">Produces ATP from ADP in the presence of a proton gradient across the membrane.</text>
</comment>
<dbReference type="Gene3D" id="2.60.15.10">
    <property type="entry name" value="F0F1 ATP synthase delta/epsilon subunit, N-terminal"/>
    <property type="match status" value="1"/>
</dbReference>
<dbReference type="GO" id="GO:0005886">
    <property type="term" value="C:plasma membrane"/>
    <property type="evidence" value="ECO:0007669"/>
    <property type="project" value="UniProtKB-SubCell"/>
</dbReference>
<dbReference type="OrthoDB" id="9799969at2"/>
<keyword evidence="14" id="KW-1185">Reference proteome</keyword>
<keyword evidence="8 10" id="KW-0139">CF(1)</keyword>
<evidence type="ECO:0000256" key="6">
    <source>
        <dbReference type="ARBA" id="ARBA00023065"/>
    </source>
</evidence>
<dbReference type="AlphaFoldDB" id="A0A1H2UNN7"/>
<dbReference type="NCBIfam" id="TIGR01216">
    <property type="entry name" value="ATP_synt_epsi"/>
    <property type="match status" value="1"/>
</dbReference>
<evidence type="ECO:0000256" key="11">
    <source>
        <dbReference type="RuleBase" id="RU003656"/>
    </source>
</evidence>
<evidence type="ECO:0000256" key="1">
    <source>
        <dbReference type="ARBA" id="ARBA00003543"/>
    </source>
</evidence>
<gene>
    <name evidence="10" type="primary">atpC</name>
    <name evidence="13" type="ORF">SAMN04488238_102445</name>
</gene>
<evidence type="ECO:0000259" key="12">
    <source>
        <dbReference type="Pfam" id="PF02823"/>
    </source>
</evidence>
<evidence type="ECO:0000256" key="2">
    <source>
        <dbReference type="ARBA" id="ARBA00004184"/>
    </source>
</evidence>
<evidence type="ECO:0000313" key="13">
    <source>
        <dbReference type="EMBL" id="SDW57727.1"/>
    </source>
</evidence>
<dbReference type="InterPro" id="IPR001469">
    <property type="entry name" value="ATP_synth_F1_dsu/esu"/>
</dbReference>
<dbReference type="Pfam" id="PF02823">
    <property type="entry name" value="ATP-synt_DE_N"/>
    <property type="match status" value="1"/>
</dbReference>
<dbReference type="SUPFAM" id="SSF51344">
    <property type="entry name" value="Epsilon subunit of F1F0-ATP synthase N-terminal domain"/>
    <property type="match status" value="1"/>
</dbReference>
<comment type="subcellular location">
    <subcellularLocation>
        <location evidence="10">Cell membrane</location>
        <topology evidence="10">Peripheral membrane protein</topology>
    </subcellularLocation>
    <subcellularLocation>
        <location evidence="2">Endomembrane system</location>
        <topology evidence="2">Peripheral membrane protein</topology>
    </subcellularLocation>
</comment>
<keyword evidence="10" id="KW-1003">Cell membrane</keyword>
<proteinExistence type="inferred from homology"/>
<dbReference type="HAMAP" id="MF_00530">
    <property type="entry name" value="ATP_synth_epsil_bac"/>
    <property type="match status" value="1"/>
</dbReference>
<dbReference type="STRING" id="564137.SAMN04488238_102445"/>
<evidence type="ECO:0000256" key="8">
    <source>
        <dbReference type="ARBA" id="ARBA00023196"/>
    </source>
</evidence>
<evidence type="ECO:0000256" key="9">
    <source>
        <dbReference type="ARBA" id="ARBA00023310"/>
    </source>
</evidence>
<dbReference type="InterPro" id="IPR036771">
    <property type="entry name" value="ATPsynth_dsu/esu_N"/>
</dbReference>
<dbReference type="GO" id="GO:0005524">
    <property type="term" value="F:ATP binding"/>
    <property type="evidence" value="ECO:0007669"/>
    <property type="project" value="UniProtKB-UniRule"/>
</dbReference>
<keyword evidence="4 10" id="KW-0813">Transport</keyword>
<dbReference type="PANTHER" id="PTHR13822">
    <property type="entry name" value="ATP SYNTHASE DELTA/EPSILON CHAIN"/>
    <property type="match status" value="1"/>
</dbReference>
<dbReference type="Proteomes" id="UP000198539">
    <property type="component" value="Unassembled WGS sequence"/>
</dbReference>
<evidence type="ECO:0000256" key="5">
    <source>
        <dbReference type="ARBA" id="ARBA00022781"/>
    </source>
</evidence>
<evidence type="ECO:0000256" key="7">
    <source>
        <dbReference type="ARBA" id="ARBA00023136"/>
    </source>
</evidence>
<dbReference type="GO" id="GO:0012505">
    <property type="term" value="C:endomembrane system"/>
    <property type="evidence" value="ECO:0007669"/>
    <property type="project" value="UniProtKB-SubCell"/>
</dbReference>
<reference evidence="13 14" key="1">
    <citation type="submission" date="2016-10" db="EMBL/GenBank/DDBJ databases">
        <authorList>
            <person name="de Groot N.N."/>
        </authorList>
    </citation>
    <scope>NUCLEOTIDE SEQUENCE [LARGE SCALE GENOMIC DNA]</scope>
    <source>
        <strain evidence="13 14">CGMCC 1.8894</strain>
    </source>
</reference>
<dbReference type="GO" id="GO:0045259">
    <property type="term" value="C:proton-transporting ATP synthase complex"/>
    <property type="evidence" value="ECO:0007669"/>
    <property type="project" value="UniProtKB-KW"/>
</dbReference>
<dbReference type="CDD" id="cd12152">
    <property type="entry name" value="F1-ATPase_delta"/>
    <property type="match status" value="1"/>
</dbReference>
<keyword evidence="7 10" id="KW-0472">Membrane</keyword>
<sequence>MADTMQFDLVSPERKVVSAQVTEVQIPGADGDFTAMAGHSPFITTLRPGVLTTVGPDGSHDYAVTGGFAEIGTKGVTVLAEQGMASGDLTQEAFDDMVTKARAAHSEAPADAVDAAAKLVADMVAMGDRIGLGATR</sequence>
<evidence type="ECO:0000256" key="4">
    <source>
        <dbReference type="ARBA" id="ARBA00022448"/>
    </source>
</evidence>
<protein>
    <recommendedName>
        <fullName evidence="10">ATP synthase epsilon chain</fullName>
    </recommendedName>
    <alternativeName>
        <fullName evidence="10">ATP synthase F1 sector epsilon subunit</fullName>
    </alternativeName>
    <alternativeName>
        <fullName evidence="10">F-ATPase epsilon subunit</fullName>
    </alternativeName>
</protein>
<evidence type="ECO:0000256" key="3">
    <source>
        <dbReference type="ARBA" id="ARBA00005712"/>
    </source>
</evidence>
<comment type="similarity">
    <text evidence="3 10 11">Belongs to the ATPase epsilon chain family.</text>
</comment>
<keyword evidence="9 10" id="KW-0066">ATP synthesis</keyword>
<dbReference type="PANTHER" id="PTHR13822:SF10">
    <property type="entry name" value="ATP SYNTHASE EPSILON CHAIN, CHLOROPLASTIC"/>
    <property type="match status" value="1"/>
</dbReference>
<evidence type="ECO:0000256" key="10">
    <source>
        <dbReference type="HAMAP-Rule" id="MF_00530"/>
    </source>
</evidence>
<name>A0A1H2UNN7_9RHOB</name>
<comment type="subunit">
    <text evidence="10 11">F-type ATPases have 2 components, CF(1) - the catalytic core - and CF(0) - the membrane proton channel. CF(1) has five subunits: alpha(3), beta(3), gamma(1), delta(1), epsilon(1). CF(0) has three main subunits: a, b and c.</text>
</comment>
<dbReference type="GO" id="GO:0046933">
    <property type="term" value="F:proton-transporting ATP synthase activity, rotational mechanism"/>
    <property type="evidence" value="ECO:0007669"/>
    <property type="project" value="UniProtKB-UniRule"/>
</dbReference>
<feature type="domain" description="ATP synthase F1 complex delta/epsilon subunit N-terminal" evidence="12">
    <location>
        <begin position="5"/>
        <end position="82"/>
    </location>
</feature>
<dbReference type="RefSeq" id="WP_092886148.1">
    <property type="nucleotide sequence ID" value="NZ_CP061498.1"/>
</dbReference>
<evidence type="ECO:0000313" key="14">
    <source>
        <dbReference type="Proteomes" id="UP000198539"/>
    </source>
</evidence>
<dbReference type="NCBIfam" id="NF009978">
    <property type="entry name" value="PRK13443.1"/>
    <property type="match status" value="1"/>
</dbReference>
<dbReference type="InterPro" id="IPR020546">
    <property type="entry name" value="ATP_synth_F1_dsu/esu_N"/>
</dbReference>
<keyword evidence="5 10" id="KW-0375">Hydrogen ion transport</keyword>